<evidence type="ECO:0000313" key="1">
    <source>
        <dbReference type="EMBL" id="GAK56434.1"/>
    </source>
</evidence>
<proteinExistence type="predicted"/>
<organism evidence="1">
    <name type="scientific">Vecturithrix granuli</name>
    <dbReference type="NCBI Taxonomy" id="1499967"/>
    <lineage>
        <taxon>Bacteria</taxon>
        <taxon>Candidatus Moduliflexota</taxon>
        <taxon>Candidatus Vecturitrichia</taxon>
        <taxon>Candidatus Vecturitrichales</taxon>
        <taxon>Candidatus Vecturitrichaceae</taxon>
        <taxon>Candidatus Vecturithrix</taxon>
    </lineage>
</organism>
<evidence type="ECO:0008006" key="3">
    <source>
        <dbReference type="Google" id="ProtNLM"/>
    </source>
</evidence>
<dbReference type="AlphaFoldDB" id="A0A081BVS9"/>
<dbReference type="HOGENOM" id="CLU_149290_1_1_0"/>
<dbReference type="eggNOG" id="COG2929">
    <property type="taxonomic scope" value="Bacteria"/>
</dbReference>
<dbReference type="EMBL" id="DF820464">
    <property type="protein sequence ID" value="GAK56434.1"/>
    <property type="molecule type" value="Genomic_DNA"/>
</dbReference>
<protein>
    <recommendedName>
        <fullName evidence="3">BrnT family toxin</fullName>
    </recommendedName>
</protein>
<dbReference type="Gene3D" id="3.10.450.530">
    <property type="entry name" value="Ribonuclease toxin, BrnT, of type II toxin-antitoxin system"/>
    <property type="match status" value="1"/>
</dbReference>
<dbReference type="InterPro" id="IPR038573">
    <property type="entry name" value="BrnT_sf"/>
</dbReference>
<dbReference type="STRING" id="1499967.U27_03396"/>
<reference evidence="1" key="1">
    <citation type="journal article" date="2015" name="PeerJ">
        <title>First genomic representation of candidate bacterial phylum KSB3 points to enhanced environmental sensing as a trigger of wastewater bulking.</title>
        <authorList>
            <person name="Sekiguchi Y."/>
            <person name="Ohashi A."/>
            <person name="Parks D.H."/>
            <person name="Yamauchi T."/>
            <person name="Tyson G.W."/>
            <person name="Hugenholtz P."/>
        </authorList>
    </citation>
    <scope>NUCLEOTIDE SEQUENCE [LARGE SCALE GENOMIC DNA]</scope>
</reference>
<dbReference type="Pfam" id="PF04365">
    <property type="entry name" value="BrnT_toxin"/>
    <property type="match status" value="1"/>
</dbReference>
<keyword evidence="2" id="KW-1185">Reference proteome</keyword>
<accession>A0A081BVS9</accession>
<gene>
    <name evidence="1" type="ORF">U27_03396</name>
</gene>
<sequence>MRYDFEWDPVKAKQNLRKHTISFQRAATIFRDPYMVSIFDEEHDETEERWVTIGIDEHHILLVVSHTFRQYSETTCTIRIISARKATTRERKQYEEGNS</sequence>
<dbReference type="InterPro" id="IPR007460">
    <property type="entry name" value="BrnT_toxin"/>
</dbReference>
<dbReference type="Proteomes" id="UP000030661">
    <property type="component" value="Unassembled WGS sequence"/>
</dbReference>
<evidence type="ECO:0000313" key="2">
    <source>
        <dbReference type="Proteomes" id="UP000030661"/>
    </source>
</evidence>
<name>A0A081BVS9_VECG1</name>